<dbReference type="EMBL" id="MT143049">
    <property type="protein sequence ID" value="QJA92230.1"/>
    <property type="molecule type" value="Genomic_DNA"/>
</dbReference>
<organism evidence="1">
    <name type="scientific">viral metagenome</name>
    <dbReference type="NCBI Taxonomy" id="1070528"/>
    <lineage>
        <taxon>unclassified sequences</taxon>
        <taxon>metagenomes</taxon>
        <taxon>organismal metagenomes</taxon>
    </lineage>
</organism>
<dbReference type="AlphaFoldDB" id="A0A6M3LBY3"/>
<sequence>MFEQEKISIKTKPVDAWSQEEINHFLTFLKRDVAQNLSHHIIAFLLEPEQLKQWGWVECPECKGVGGGILSIPQGDGAILEKWKCKCKDGKAKHPAFEFALSLGDK</sequence>
<evidence type="ECO:0000313" key="1">
    <source>
        <dbReference type="EMBL" id="QJA92230.1"/>
    </source>
</evidence>
<proteinExistence type="predicted"/>
<name>A0A6M3LBY3_9ZZZZ</name>
<accession>A0A6M3LBY3</accession>
<reference evidence="1" key="1">
    <citation type="submission" date="2020-03" db="EMBL/GenBank/DDBJ databases">
        <title>The deep terrestrial virosphere.</title>
        <authorList>
            <person name="Holmfeldt K."/>
            <person name="Nilsson E."/>
            <person name="Simone D."/>
            <person name="Lopez-Fernandez M."/>
            <person name="Wu X."/>
            <person name="de Brujin I."/>
            <person name="Lundin D."/>
            <person name="Andersson A."/>
            <person name="Bertilsson S."/>
            <person name="Dopson M."/>
        </authorList>
    </citation>
    <scope>NUCLEOTIDE SEQUENCE</scope>
    <source>
        <strain evidence="1">MM415B04789</strain>
    </source>
</reference>
<protein>
    <submittedName>
        <fullName evidence="1">Uncharacterized protein</fullName>
    </submittedName>
</protein>
<gene>
    <name evidence="1" type="ORF">MM415B04789_0008</name>
</gene>